<sequence>MTAVPLSLAALQSELGRDPEFLLHARHLTTRIRVVIGERQSFMIAVRDGELLGIDPVVTPFDSYDIQLAGSDEVWDLLLQPAPPAFYHDFYPAMVHHGFRIEGDMEMIMAFYPAIRRLGDVLRTVAAHDADASEVPA</sequence>
<proteinExistence type="predicted"/>
<dbReference type="Proteomes" id="UP000694300">
    <property type="component" value="Unassembled WGS sequence"/>
</dbReference>
<dbReference type="RefSeq" id="WP_218591554.1">
    <property type="nucleotide sequence ID" value="NZ_JADQDE010000091.1"/>
</dbReference>
<organism evidence="1 2">
    <name type="scientific">Pseudonocardia oceani</name>
    <dbReference type="NCBI Taxonomy" id="2792013"/>
    <lineage>
        <taxon>Bacteria</taxon>
        <taxon>Bacillati</taxon>
        <taxon>Actinomycetota</taxon>
        <taxon>Actinomycetes</taxon>
        <taxon>Pseudonocardiales</taxon>
        <taxon>Pseudonocardiaceae</taxon>
        <taxon>Pseudonocardia</taxon>
    </lineage>
</organism>
<evidence type="ECO:0000313" key="1">
    <source>
        <dbReference type="EMBL" id="MBW0126252.1"/>
    </source>
</evidence>
<evidence type="ECO:0008006" key="3">
    <source>
        <dbReference type="Google" id="ProtNLM"/>
    </source>
</evidence>
<name>A0ABS6U1Y4_9PSEU</name>
<protein>
    <recommendedName>
        <fullName evidence="3">SCP2 domain-containing protein</fullName>
    </recommendedName>
</protein>
<keyword evidence="2" id="KW-1185">Reference proteome</keyword>
<gene>
    <name evidence="1" type="ORF">I4I82_00885</name>
</gene>
<accession>A0ABS6U1Y4</accession>
<dbReference type="EMBL" id="JADQDF010000001">
    <property type="protein sequence ID" value="MBW0126252.1"/>
    <property type="molecule type" value="Genomic_DNA"/>
</dbReference>
<comment type="caution">
    <text evidence="1">The sequence shown here is derived from an EMBL/GenBank/DDBJ whole genome shotgun (WGS) entry which is preliminary data.</text>
</comment>
<evidence type="ECO:0000313" key="2">
    <source>
        <dbReference type="Proteomes" id="UP000694300"/>
    </source>
</evidence>
<reference evidence="1 2" key="1">
    <citation type="submission" date="2020-11" db="EMBL/GenBank/DDBJ databases">
        <title>Pseudonocardia abyssalis sp. nov. and Pseudonocardia oceani sp. nov., description and phylogenomic analysis of two novel actinomycetes isolated from the deep Southern Ocean.</title>
        <authorList>
            <person name="Parra J."/>
        </authorList>
    </citation>
    <scope>NUCLEOTIDE SEQUENCE [LARGE SCALE GENOMIC DNA]</scope>
    <source>
        <strain evidence="2">KRD185</strain>
    </source>
</reference>